<dbReference type="AlphaFoldDB" id="A0A914HU39"/>
<evidence type="ECO:0000313" key="1">
    <source>
        <dbReference type="Proteomes" id="UP000887572"/>
    </source>
</evidence>
<accession>A0A914HU39</accession>
<name>A0A914HU39_GLORO</name>
<dbReference type="WBParaSite" id="Gr19_v10_g3780.t1">
    <property type="protein sequence ID" value="Gr19_v10_g3780.t1"/>
    <property type="gene ID" value="Gr19_v10_g3780"/>
</dbReference>
<dbReference type="Proteomes" id="UP000887572">
    <property type="component" value="Unplaced"/>
</dbReference>
<proteinExistence type="predicted"/>
<evidence type="ECO:0000313" key="2">
    <source>
        <dbReference type="WBParaSite" id="Gr19_v10_g3780.t1"/>
    </source>
</evidence>
<protein>
    <submittedName>
        <fullName evidence="2">Uncharacterized protein</fullName>
    </submittedName>
</protein>
<keyword evidence="1" id="KW-1185">Reference proteome</keyword>
<reference evidence="2" key="1">
    <citation type="submission" date="2022-11" db="UniProtKB">
        <authorList>
            <consortium name="WormBaseParasite"/>
        </authorList>
    </citation>
    <scope>IDENTIFICATION</scope>
</reference>
<organism evidence="1 2">
    <name type="scientific">Globodera rostochiensis</name>
    <name type="common">Golden nematode worm</name>
    <name type="synonym">Heterodera rostochiensis</name>
    <dbReference type="NCBI Taxonomy" id="31243"/>
    <lineage>
        <taxon>Eukaryota</taxon>
        <taxon>Metazoa</taxon>
        <taxon>Ecdysozoa</taxon>
        <taxon>Nematoda</taxon>
        <taxon>Chromadorea</taxon>
        <taxon>Rhabditida</taxon>
        <taxon>Tylenchina</taxon>
        <taxon>Tylenchomorpha</taxon>
        <taxon>Tylenchoidea</taxon>
        <taxon>Heteroderidae</taxon>
        <taxon>Heteroderinae</taxon>
        <taxon>Globodera</taxon>
    </lineage>
</organism>
<sequence>MLWLDMSRCFAPKNGLHESSMKRFPFQPSLWLKLAKSDVFDLIDKTNQDLSGMIREKEEKRRCDAEVKCARCGGLYACEKLYSWYENKDGCCPTGYRTTVVRR</sequence>